<evidence type="ECO:0000313" key="1">
    <source>
        <dbReference type="EMBL" id="KKN35736.1"/>
    </source>
</evidence>
<reference evidence="1" key="1">
    <citation type="journal article" date="2015" name="Nature">
        <title>Complex archaea that bridge the gap between prokaryotes and eukaryotes.</title>
        <authorList>
            <person name="Spang A."/>
            <person name="Saw J.H."/>
            <person name="Jorgensen S.L."/>
            <person name="Zaremba-Niedzwiedzka K."/>
            <person name="Martijn J."/>
            <person name="Lind A.E."/>
            <person name="van Eijk R."/>
            <person name="Schleper C."/>
            <person name="Guy L."/>
            <person name="Ettema T.J."/>
        </authorList>
    </citation>
    <scope>NUCLEOTIDE SEQUENCE</scope>
</reference>
<accession>A0A0F9SFH4</accession>
<comment type="caution">
    <text evidence="1">The sequence shown here is derived from an EMBL/GenBank/DDBJ whole genome shotgun (WGS) entry which is preliminary data.</text>
</comment>
<name>A0A0F9SFH4_9ZZZZ</name>
<feature type="non-terminal residue" evidence="1">
    <location>
        <position position="1"/>
    </location>
</feature>
<proteinExistence type="predicted"/>
<sequence length="85" mass="9954">TIRKTILELGVKYNRLQIAEIAEKCGEPEDCIILVAQDVIKNKEIYAEYFKSTKSLVFDQRANIDEIDKLMEAYKEWEEKEVGKK</sequence>
<gene>
    <name evidence="1" type="ORF">LCGC14_0780770</name>
</gene>
<protein>
    <submittedName>
        <fullName evidence="1">Uncharacterized protein</fullName>
    </submittedName>
</protein>
<organism evidence="1">
    <name type="scientific">marine sediment metagenome</name>
    <dbReference type="NCBI Taxonomy" id="412755"/>
    <lineage>
        <taxon>unclassified sequences</taxon>
        <taxon>metagenomes</taxon>
        <taxon>ecological metagenomes</taxon>
    </lineage>
</organism>
<dbReference type="EMBL" id="LAZR01002016">
    <property type="protein sequence ID" value="KKN35736.1"/>
    <property type="molecule type" value="Genomic_DNA"/>
</dbReference>
<dbReference type="AlphaFoldDB" id="A0A0F9SFH4"/>